<feature type="chain" id="PRO_5046101967" description="diguanylate cyclase" evidence="5">
    <location>
        <begin position="22"/>
        <end position="623"/>
    </location>
</feature>
<keyword evidence="3" id="KW-0175">Coiled coil</keyword>
<evidence type="ECO:0000313" key="8">
    <source>
        <dbReference type="Proteomes" id="UP001501565"/>
    </source>
</evidence>
<dbReference type="CDD" id="cd01949">
    <property type="entry name" value="GGDEF"/>
    <property type="match status" value="1"/>
</dbReference>
<keyword evidence="4" id="KW-1133">Transmembrane helix</keyword>
<dbReference type="Pfam" id="PF07695">
    <property type="entry name" value="7TMR-DISM_7TM"/>
    <property type="match status" value="1"/>
</dbReference>
<dbReference type="Gene3D" id="3.30.70.270">
    <property type="match status" value="1"/>
</dbReference>
<keyword evidence="5" id="KW-0732">Signal</keyword>
<dbReference type="SUPFAM" id="SSF55073">
    <property type="entry name" value="Nucleotide cyclase"/>
    <property type="match status" value="1"/>
</dbReference>
<dbReference type="PROSITE" id="PS50887">
    <property type="entry name" value="GGDEF"/>
    <property type="match status" value="1"/>
</dbReference>
<feature type="domain" description="GGDEF" evidence="6">
    <location>
        <begin position="480"/>
        <end position="615"/>
    </location>
</feature>
<dbReference type="EMBL" id="BAABBN010000007">
    <property type="protein sequence ID" value="GAA3926366.1"/>
    <property type="molecule type" value="Genomic_DNA"/>
</dbReference>
<evidence type="ECO:0000256" key="3">
    <source>
        <dbReference type="SAM" id="Coils"/>
    </source>
</evidence>
<dbReference type="InterPro" id="IPR011623">
    <property type="entry name" value="7TMR_DISM_rcpt_extracell_dom1"/>
</dbReference>
<feature type="transmembrane region" description="Helical" evidence="4">
    <location>
        <begin position="282"/>
        <end position="302"/>
    </location>
</feature>
<dbReference type="Pfam" id="PF00990">
    <property type="entry name" value="GGDEF"/>
    <property type="match status" value="1"/>
</dbReference>
<feature type="transmembrane region" description="Helical" evidence="4">
    <location>
        <begin position="216"/>
        <end position="238"/>
    </location>
</feature>
<dbReference type="InterPro" id="IPR043128">
    <property type="entry name" value="Rev_trsase/Diguanyl_cyclase"/>
</dbReference>
<accession>A0ABP7MML1</accession>
<dbReference type="NCBIfam" id="TIGR00254">
    <property type="entry name" value="GGDEF"/>
    <property type="match status" value="1"/>
</dbReference>
<evidence type="ECO:0000256" key="5">
    <source>
        <dbReference type="SAM" id="SignalP"/>
    </source>
</evidence>
<feature type="signal peptide" evidence="5">
    <location>
        <begin position="1"/>
        <end position="21"/>
    </location>
</feature>
<reference evidence="8" key="1">
    <citation type="journal article" date="2019" name="Int. J. Syst. Evol. Microbiol.">
        <title>The Global Catalogue of Microorganisms (GCM) 10K type strain sequencing project: providing services to taxonomists for standard genome sequencing and annotation.</title>
        <authorList>
            <consortium name="The Broad Institute Genomics Platform"/>
            <consortium name="The Broad Institute Genome Sequencing Center for Infectious Disease"/>
            <person name="Wu L."/>
            <person name="Ma J."/>
        </authorList>
    </citation>
    <scope>NUCLEOTIDE SEQUENCE [LARGE SCALE GENOMIC DNA]</scope>
    <source>
        <strain evidence="8">JCM 17551</strain>
    </source>
</reference>
<evidence type="ECO:0000313" key="7">
    <source>
        <dbReference type="EMBL" id="GAA3926366.1"/>
    </source>
</evidence>
<feature type="coiled-coil region" evidence="3">
    <location>
        <begin position="401"/>
        <end position="445"/>
    </location>
</feature>
<feature type="transmembrane region" description="Helical" evidence="4">
    <location>
        <begin position="308"/>
        <end position="326"/>
    </location>
</feature>
<sequence length="623" mass="71562">MQMNSWLAALLWLLISGTVNAKEVVSLTETERRIALDQYISFIEDPNHALTFEHVQELADNQWQQNEKDQLNFGYSKSSFWLKVSFRNDDAVWLDRILEIGYPVLDYIDIYVVKNGIYTNHILMGDKLPFYERLIQSRNFLVPLSFSVNEKIDLYIKIKTTSSVQAPMELWNPIDFHQVDQSRVIFQGVYFGIALVMILYNLFVYLAVSEKTYLHYVAYISFMPLFLASLNGLSFQYLWPTATWWNDQSIVFFLNGVLVFGSFFSIRFLSLKPESHLWINRYLNGIAWLGSLQMVASLLFTYKTMIQPTIYLAIITCVSLLFIGIYRCIQGDISARYFTVAWTSMLFGGIVLALNKFTVLPQNIITESATQIGSALEIILLSIALADRLNQEKRKAFAAQLAALEHEREARQAQEETLQVQKEANQMLEQRVIERTSELEKLNQQLLELSATDALTGLKNRGYFDDKFQHYFTTAYRFQRPLSLLVIDIDHFKQFNDNHGHLVGDECLKMVAEHIESIVSRPEDKTARYGGEEFVVLLPDTNEQGAFKVAERIRNRIASTPFQLTNTMLQVTVSIGITTQIPSDVDKRKEMFDKADEALYLSKNRGRNCVSVLPISKAAESPS</sequence>
<dbReference type="InterPro" id="IPR000160">
    <property type="entry name" value="GGDEF_dom"/>
</dbReference>
<name>A0ABP7MML1_9GAMM</name>
<gene>
    <name evidence="7" type="ORF">GCM10022277_23010</name>
</gene>
<keyword evidence="4" id="KW-0472">Membrane</keyword>
<dbReference type="InterPro" id="IPR029787">
    <property type="entry name" value="Nucleotide_cyclase"/>
</dbReference>
<dbReference type="Proteomes" id="UP001501565">
    <property type="component" value="Unassembled WGS sequence"/>
</dbReference>
<evidence type="ECO:0000256" key="4">
    <source>
        <dbReference type="SAM" id="Phobius"/>
    </source>
</evidence>
<dbReference type="PANTHER" id="PTHR45138">
    <property type="entry name" value="REGULATORY COMPONENTS OF SENSORY TRANSDUCTION SYSTEM"/>
    <property type="match status" value="1"/>
</dbReference>
<dbReference type="SMART" id="SM00267">
    <property type="entry name" value="GGDEF"/>
    <property type="match status" value="1"/>
</dbReference>
<keyword evidence="4" id="KW-0812">Transmembrane</keyword>
<dbReference type="PANTHER" id="PTHR45138:SF9">
    <property type="entry name" value="DIGUANYLATE CYCLASE DGCM-RELATED"/>
    <property type="match status" value="1"/>
</dbReference>
<feature type="transmembrane region" description="Helical" evidence="4">
    <location>
        <begin position="250"/>
        <end position="270"/>
    </location>
</feature>
<feature type="transmembrane region" description="Helical" evidence="4">
    <location>
        <begin position="184"/>
        <end position="204"/>
    </location>
</feature>
<dbReference type="InterPro" id="IPR050469">
    <property type="entry name" value="Diguanylate_Cyclase"/>
</dbReference>
<dbReference type="RefSeq" id="WP_344798676.1">
    <property type="nucleotide sequence ID" value="NZ_BAABBN010000007.1"/>
</dbReference>
<evidence type="ECO:0000256" key="1">
    <source>
        <dbReference type="ARBA" id="ARBA00012528"/>
    </source>
</evidence>
<comment type="caution">
    <text evidence="7">The sequence shown here is derived from an EMBL/GenBank/DDBJ whole genome shotgun (WGS) entry which is preliminary data.</text>
</comment>
<dbReference type="Gene3D" id="2.60.40.2380">
    <property type="match status" value="1"/>
</dbReference>
<dbReference type="Pfam" id="PF07696">
    <property type="entry name" value="7TMR-DISMED2"/>
    <property type="match status" value="1"/>
</dbReference>
<feature type="transmembrane region" description="Helical" evidence="4">
    <location>
        <begin position="338"/>
        <end position="357"/>
    </location>
</feature>
<organism evidence="7 8">
    <name type="scientific">Litoribacillus peritrichatus</name>
    <dbReference type="NCBI Taxonomy" id="718191"/>
    <lineage>
        <taxon>Bacteria</taxon>
        <taxon>Pseudomonadati</taxon>
        <taxon>Pseudomonadota</taxon>
        <taxon>Gammaproteobacteria</taxon>
        <taxon>Oceanospirillales</taxon>
        <taxon>Oceanospirillaceae</taxon>
        <taxon>Litoribacillus</taxon>
    </lineage>
</organism>
<protein>
    <recommendedName>
        <fullName evidence="1">diguanylate cyclase</fullName>
        <ecNumber evidence="1">2.7.7.65</ecNumber>
    </recommendedName>
</protein>
<dbReference type="InterPro" id="IPR011622">
    <property type="entry name" value="7TMR_DISM_rcpt_extracell_dom2"/>
</dbReference>
<comment type="catalytic activity">
    <reaction evidence="2">
        <text>2 GTP = 3',3'-c-di-GMP + 2 diphosphate</text>
        <dbReference type="Rhea" id="RHEA:24898"/>
        <dbReference type="ChEBI" id="CHEBI:33019"/>
        <dbReference type="ChEBI" id="CHEBI:37565"/>
        <dbReference type="ChEBI" id="CHEBI:58805"/>
        <dbReference type="EC" id="2.7.7.65"/>
    </reaction>
</comment>
<proteinExistence type="predicted"/>
<keyword evidence="8" id="KW-1185">Reference proteome</keyword>
<evidence type="ECO:0000259" key="6">
    <source>
        <dbReference type="PROSITE" id="PS50887"/>
    </source>
</evidence>
<dbReference type="EC" id="2.7.7.65" evidence="1"/>
<evidence type="ECO:0000256" key="2">
    <source>
        <dbReference type="ARBA" id="ARBA00034247"/>
    </source>
</evidence>